<evidence type="ECO:0000256" key="1">
    <source>
        <dbReference type="SAM" id="SignalP"/>
    </source>
</evidence>
<keyword evidence="3" id="KW-1185">Reference proteome</keyword>
<dbReference type="InterPro" id="IPR011727">
    <property type="entry name" value="CHP02117"/>
</dbReference>
<gene>
    <name evidence="2" type="ORF">GJV18_09635</name>
</gene>
<dbReference type="Pfam" id="PF09601">
    <property type="entry name" value="DUF2459"/>
    <property type="match status" value="1"/>
</dbReference>
<reference evidence="2 3" key="1">
    <citation type="submission" date="2019-11" db="EMBL/GenBank/DDBJ databases">
        <title>Pseudomonas flavidum sp. nov., isolated from Baiyang Lake.</title>
        <authorList>
            <person name="Zhao Y."/>
        </authorList>
    </citation>
    <scope>NUCLEOTIDE SEQUENCE [LARGE SCALE GENOMIC DNA]</scope>
    <source>
        <strain evidence="3">R-22-3 w-18</strain>
    </source>
</reference>
<keyword evidence="1" id="KW-0732">Signal</keyword>
<sequence length="240" mass="24917">MVARYPMDAPLMRTRLLLLLLLVLPLGCAANPAAPVAPLCPAGPRVQVVDHGLHTGLVVSAEALLQRLPQLAEDFSPSGHIELGWGDASFYQADDPGAGQALRALFGSGGSVLHLLQIPSSAARYYSGATVLHLSLDAAGQQRLLDSIAATFSPGPDGRLRPLGPGLHGHSRFYPAKGRYSLFNTCNTWLVQALASAGLPLASTLVVTAKGAMAQLAAHSCIDAETSQATQQSAVSAAPE</sequence>
<dbReference type="EMBL" id="WKJZ01000001">
    <property type="protein sequence ID" value="MVW75578.1"/>
    <property type="molecule type" value="Genomic_DNA"/>
</dbReference>
<protein>
    <submittedName>
        <fullName evidence="2">DUF2459 domain-containing protein</fullName>
    </submittedName>
</protein>
<proteinExistence type="predicted"/>
<feature type="chain" id="PRO_5026257459" evidence="1">
    <location>
        <begin position="30"/>
        <end position="240"/>
    </location>
</feature>
<accession>A0A6I4KV26</accession>
<dbReference type="AlphaFoldDB" id="A0A6I4KV26"/>
<evidence type="ECO:0000313" key="2">
    <source>
        <dbReference type="EMBL" id="MVW75578.1"/>
    </source>
</evidence>
<feature type="signal peptide" evidence="1">
    <location>
        <begin position="1"/>
        <end position="29"/>
    </location>
</feature>
<dbReference type="Proteomes" id="UP000429555">
    <property type="component" value="Unassembled WGS sequence"/>
</dbReference>
<evidence type="ECO:0000313" key="3">
    <source>
        <dbReference type="Proteomes" id="UP000429555"/>
    </source>
</evidence>
<comment type="caution">
    <text evidence="2">The sequence shown here is derived from an EMBL/GenBank/DDBJ whole genome shotgun (WGS) entry which is preliminary data.</text>
</comment>
<name>A0A6I4KV26_9PSED</name>
<organism evidence="2 3">
    <name type="scientific">Pseudomonas xionganensis</name>
    <dbReference type="NCBI Taxonomy" id="2654845"/>
    <lineage>
        <taxon>Bacteria</taxon>
        <taxon>Pseudomonadati</taxon>
        <taxon>Pseudomonadota</taxon>
        <taxon>Gammaproteobacteria</taxon>
        <taxon>Pseudomonadales</taxon>
        <taxon>Pseudomonadaceae</taxon>
        <taxon>Pseudomonas</taxon>
    </lineage>
</organism>